<evidence type="ECO:0000256" key="5">
    <source>
        <dbReference type="SAM" id="MobiDB-lite"/>
    </source>
</evidence>
<dbReference type="GO" id="GO:0005634">
    <property type="term" value="C:nucleus"/>
    <property type="evidence" value="ECO:0007669"/>
    <property type="project" value="UniProtKB-SubCell"/>
</dbReference>
<evidence type="ECO:0000313" key="7">
    <source>
        <dbReference type="Proteomes" id="UP000436088"/>
    </source>
</evidence>
<dbReference type="EMBL" id="VEPZ02001106">
    <property type="protein sequence ID" value="KAE8694754.1"/>
    <property type="molecule type" value="Genomic_DNA"/>
</dbReference>
<dbReference type="GO" id="GO:0006281">
    <property type="term" value="P:DNA repair"/>
    <property type="evidence" value="ECO:0007669"/>
    <property type="project" value="UniProtKB-KW"/>
</dbReference>
<dbReference type="AlphaFoldDB" id="A0A6A2ZS57"/>
<gene>
    <name evidence="6" type="ORF">F3Y22_tig00110776pilonHSYRG00060</name>
</gene>
<comment type="subcellular location">
    <subcellularLocation>
        <location evidence="1">Nucleus</location>
    </subcellularLocation>
</comment>
<feature type="compositionally biased region" description="Basic and acidic residues" evidence="5">
    <location>
        <begin position="104"/>
        <end position="124"/>
    </location>
</feature>
<keyword evidence="2" id="KW-0227">DNA damage</keyword>
<dbReference type="GO" id="GO:0000785">
    <property type="term" value="C:chromatin"/>
    <property type="evidence" value="ECO:0007669"/>
    <property type="project" value="TreeGrafter"/>
</dbReference>
<protein>
    <submittedName>
        <fullName evidence="6">Uncharacterized protein</fullName>
    </submittedName>
</protein>
<keyword evidence="3" id="KW-0234">DNA repair</keyword>
<dbReference type="InterPro" id="IPR039776">
    <property type="entry name" value="Pds5"/>
</dbReference>
<dbReference type="CDD" id="cd20404">
    <property type="entry name" value="Tudor_Agenet_AtEML-like"/>
    <property type="match status" value="1"/>
</dbReference>
<comment type="caution">
    <text evidence="6">The sequence shown here is derived from an EMBL/GenBank/DDBJ whole genome shotgun (WGS) entry which is preliminary data.</text>
</comment>
<evidence type="ECO:0000313" key="6">
    <source>
        <dbReference type="EMBL" id="KAE8694754.1"/>
    </source>
</evidence>
<evidence type="ECO:0000256" key="3">
    <source>
        <dbReference type="ARBA" id="ARBA00023204"/>
    </source>
</evidence>
<dbReference type="Proteomes" id="UP000436088">
    <property type="component" value="Unassembled WGS sequence"/>
</dbReference>
<accession>A0A6A2ZS57</accession>
<dbReference type="GO" id="GO:0007064">
    <property type="term" value="P:mitotic sister chromatid cohesion"/>
    <property type="evidence" value="ECO:0007669"/>
    <property type="project" value="InterPro"/>
</dbReference>
<dbReference type="PANTHER" id="PTHR12663:SF50">
    <property type="entry name" value="SISTER CHROMATID COHESION PROTEIN PDS5 HOMOLOG B"/>
    <property type="match status" value="1"/>
</dbReference>
<proteinExistence type="predicted"/>
<sequence length="148" mass="16980">MGTGNKALVGQRIKVWSTYDNCFYTGTVDDFNPVNNTHKIMCDSGEVDILCLDSESWETISDCSLTDREIQPSDKPNALHLRQCVKETAVKLINDSRQQSKTKLNMEDSKVHCREKRKKEERSSRNSSVSEVINIDEDRVARTRRRKA</sequence>
<name>A0A6A2ZS57_HIBSY</name>
<organism evidence="6 7">
    <name type="scientific">Hibiscus syriacus</name>
    <name type="common">Rose of Sharon</name>
    <dbReference type="NCBI Taxonomy" id="106335"/>
    <lineage>
        <taxon>Eukaryota</taxon>
        <taxon>Viridiplantae</taxon>
        <taxon>Streptophyta</taxon>
        <taxon>Embryophyta</taxon>
        <taxon>Tracheophyta</taxon>
        <taxon>Spermatophyta</taxon>
        <taxon>Magnoliopsida</taxon>
        <taxon>eudicotyledons</taxon>
        <taxon>Gunneridae</taxon>
        <taxon>Pentapetalae</taxon>
        <taxon>rosids</taxon>
        <taxon>malvids</taxon>
        <taxon>Malvales</taxon>
        <taxon>Malvaceae</taxon>
        <taxon>Malvoideae</taxon>
        <taxon>Hibiscus</taxon>
    </lineage>
</organism>
<feature type="region of interest" description="Disordered" evidence="5">
    <location>
        <begin position="95"/>
        <end position="148"/>
    </location>
</feature>
<evidence type="ECO:0000256" key="4">
    <source>
        <dbReference type="ARBA" id="ARBA00023242"/>
    </source>
</evidence>
<keyword evidence="7" id="KW-1185">Reference proteome</keyword>
<reference evidence="6" key="1">
    <citation type="submission" date="2019-09" db="EMBL/GenBank/DDBJ databases">
        <title>Draft genome information of white flower Hibiscus syriacus.</title>
        <authorList>
            <person name="Kim Y.-M."/>
        </authorList>
    </citation>
    <scope>NUCLEOTIDE SEQUENCE [LARGE SCALE GENOMIC DNA]</scope>
    <source>
        <strain evidence="6">YM2019G1</strain>
    </source>
</reference>
<dbReference type="PANTHER" id="PTHR12663">
    <property type="entry name" value="ANDROGEN INDUCED INHIBITOR OF PROLIFERATION AS3 / PDS5-RELATED"/>
    <property type="match status" value="1"/>
</dbReference>
<evidence type="ECO:0000256" key="2">
    <source>
        <dbReference type="ARBA" id="ARBA00022763"/>
    </source>
</evidence>
<keyword evidence="4" id="KW-0539">Nucleus</keyword>
<evidence type="ECO:0000256" key="1">
    <source>
        <dbReference type="ARBA" id="ARBA00004123"/>
    </source>
</evidence>